<dbReference type="Proteomes" id="UP000198539">
    <property type="component" value="Unassembled WGS sequence"/>
</dbReference>
<evidence type="ECO:0000313" key="3">
    <source>
        <dbReference type="Proteomes" id="UP000198539"/>
    </source>
</evidence>
<dbReference type="EMBL" id="FNOM01000005">
    <property type="protein sequence ID" value="SDX04268.1"/>
    <property type="molecule type" value="Genomic_DNA"/>
</dbReference>
<sequence length="275" mass="28850">SGAAPGNAQTGVRIDVRGETAPNSETEATFGEPVAPATETLRTISRTLDNAATNQVRANLAIRVENGDTVDFRVKIKALQFEQGGVRSVYQAALSEFDISEAGQRSVYYLKPDGIDDWMSFATPFAPGGPFTLAAIVNGGTGFPAPMCFGSAGGLSSYNLAHGAGVRMDGNANSVVFDPANDPAWQALEGTRRVDVARINGAASAESWRNGQEYAGTPTVLGDILAVAGFDTLFRSGGSYGSSRYYGGALVPKAISEPQRRMLQRYLASIGGISL</sequence>
<dbReference type="STRING" id="564137.SAMN04488238_1051"/>
<evidence type="ECO:0000313" key="2">
    <source>
        <dbReference type="EMBL" id="SDX04268.1"/>
    </source>
</evidence>
<gene>
    <name evidence="2" type="ORF">SAMN04488238_1051</name>
</gene>
<keyword evidence="3" id="KW-1185">Reference proteome</keyword>
<organism evidence="2 3">
    <name type="scientific">Roseicitreum antarcticum</name>
    <dbReference type="NCBI Taxonomy" id="564137"/>
    <lineage>
        <taxon>Bacteria</taxon>
        <taxon>Pseudomonadati</taxon>
        <taxon>Pseudomonadota</taxon>
        <taxon>Alphaproteobacteria</taxon>
        <taxon>Rhodobacterales</taxon>
        <taxon>Paracoccaceae</taxon>
        <taxon>Roseicitreum</taxon>
    </lineage>
</organism>
<dbReference type="AlphaFoldDB" id="A0A1H2YHI1"/>
<accession>A0A1H2YHI1</accession>
<feature type="region of interest" description="Disordered" evidence="1">
    <location>
        <begin position="1"/>
        <end position="28"/>
    </location>
</feature>
<dbReference type="RefSeq" id="WP_218132124.1">
    <property type="nucleotide sequence ID" value="NZ_FNOM01000005.1"/>
</dbReference>
<name>A0A1H2YHI1_9RHOB</name>
<reference evidence="2 3" key="1">
    <citation type="submission" date="2016-10" db="EMBL/GenBank/DDBJ databases">
        <authorList>
            <person name="de Groot N.N."/>
        </authorList>
    </citation>
    <scope>NUCLEOTIDE SEQUENCE [LARGE SCALE GENOMIC DNA]</scope>
    <source>
        <strain evidence="2 3">CGMCC 1.8894</strain>
    </source>
</reference>
<protein>
    <submittedName>
        <fullName evidence="2">Uncharacterized protein</fullName>
    </submittedName>
</protein>
<feature type="non-terminal residue" evidence="2">
    <location>
        <position position="1"/>
    </location>
</feature>
<proteinExistence type="predicted"/>
<evidence type="ECO:0000256" key="1">
    <source>
        <dbReference type="SAM" id="MobiDB-lite"/>
    </source>
</evidence>